<organism evidence="9 10">
    <name type="scientific">Mixta calida</name>
    <dbReference type="NCBI Taxonomy" id="665913"/>
    <lineage>
        <taxon>Bacteria</taxon>
        <taxon>Pseudomonadati</taxon>
        <taxon>Pseudomonadota</taxon>
        <taxon>Gammaproteobacteria</taxon>
        <taxon>Enterobacterales</taxon>
        <taxon>Erwiniaceae</taxon>
        <taxon>Mixta</taxon>
    </lineage>
</organism>
<dbReference type="InterPro" id="IPR013355">
    <property type="entry name" value="Pilus_4_PilQ"/>
</dbReference>
<dbReference type="InterPro" id="IPR051808">
    <property type="entry name" value="Type_IV_pilus_biogenesis"/>
</dbReference>
<dbReference type="InterPro" id="IPR001775">
    <property type="entry name" value="GspD/PilQ"/>
</dbReference>
<evidence type="ECO:0000256" key="5">
    <source>
        <dbReference type="ARBA" id="ARBA00023136"/>
    </source>
</evidence>
<dbReference type="EMBL" id="CP026378">
    <property type="protein sequence ID" value="AUY23782.1"/>
    <property type="molecule type" value="Genomic_DNA"/>
</dbReference>
<proteinExistence type="inferred from homology"/>
<sequence>MTRHVIALLLLLSAAVHGREEPLSLAFQDAPVEQVLQALADYQQLNLMVAPGVEGEITLRLRDVPWQQALTLLARMARLKIEREEGVLLVFPQGWRREEALEEAQQQPLQDRVVALQHADVSAVNASLQAERAKLMTARGSITVDARANSLLLRDTATALNSVTAWIRALDVPLEQVELTAHIVSISEAHLHELGVSWQLSGEEAINQALRNPALNINLAAASPSLAAGLTLARLDGRLLNMELSALEQENQIEIIASPHLITAHQQPASIKQGTEIPYEVSSGSDGATSIEFKEAVLGMEVTPIVQPNGRIRLALHISQNVPGRNINNGDREILTINKQEITTQVTLKDGQTVALGGIFQQESSRNHDRVPLLGDIPLLGALFRHKIHNDTRRELVIFITPRLVREE</sequence>
<evidence type="ECO:0000256" key="7">
    <source>
        <dbReference type="RuleBase" id="RU004004"/>
    </source>
</evidence>
<dbReference type="InterPro" id="IPR005644">
    <property type="entry name" value="NolW-like"/>
</dbReference>
<dbReference type="PROSITE" id="PS00875">
    <property type="entry name" value="T2SP_D"/>
    <property type="match status" value="1"/>
</dbReference>
<keyword evidence="6" id="KW-0998">Cell outer membrane</keyword>
<dbReference type="Gene3D" id="3.30.1370.130">
    <property type="match status" value="1"/>
</dbReference>
<name>A0ABM6RYT0_9GAMM</name>
<dbReference type="Pfam" id="PF03958">
    <property type="entry name" value="Secretin_N"/>
    <property type="match status" value="1"/>
</dbReference>
<accession>A0ABM6RYT0</accession>
<dbReference type="SMART" id="SM00965">
    <property type="entry name" value="STN"/>
    <property type="match status" value="1"/>
</dbReference>
<evidence type="ECO:0000313" key="9">
    <source>
        <dbReference type="EMBL" id="AUY23782.1"/>
    </source>
</evidence>
<dbReference type="InterPro" id="IPR004846">
    <property type="entry name" value="T2SS/T3SS_dom"/>
</dbReference>
<evidence type="ECO:0000256" key="2">
    <source>
        <dbReference type="ARBA" id="ARBA00006304"/>
    </source>
</evidence>
<feature type="domain" description="Secretin/TonB short N-terminal" evidence="8">
    <location>
        <begin position="45"/>
        <end position="93"/>
    </location>
</feature>
<dbReference type="PRINTS" id="PR00811">
    <property type="entry name" value="BCTERIALGSPD"/>
</dbReference>
<gene>
    <name evidence="9" type="ORF">C2E16_01885</name>
</gene>
<dbReference type="NCBIfam" id="TIGR02515">
    <property type="entry name" value="IV_pilus_PilQ"/>
    <property type="match status" value="1"/>
</dbReference>
<dbReference type="PANTHER" id="PTHR30604">
    <property type="entry name" value="PROTEIN TRANSPORT PROTEIN HOFQ"/>
    <property type="match status" value="1"/>
</dbReference>
<reference evidence="9 10" key="1">
    <citation type="submission" date="2018-01" db="EMBL/GenBank/DDBJ databases">
        <title>Complete and assembled Genome of Pantoea calida DSM22759T.</title>
        <authorList>
            <person name="Stevens M.J.A."/>
            <person name="Zurfluh K."/>
            <person name="Stephan R."/>
        </authorList>
    </citation>
    <scope>NUCLEOTIDE SEQUENCE [LARGE SCALE GENOMIC DNA]</scope>
    <source>
        <strain evidence="9 10">DSM 22759</strain>
    </source>
</reference>
<dbReference type="InterPro" id="IPR011662">
    <property type="entry name" value="Secretin/TonB_short_N"/>
</dbReference>
<dbReference type="Gene3D" id="3.30.1370.120">
    <property type="match status" value="1"/>
</dbReference>
<dbReference type="NCBIfam" id="NF010083">
    <property type="entry name" value="PRK13568.1"/>
    <property type="match status" value="1"/>
</dbReference>
<evidence type="ECO:0000259" key="8">
    <source>
        <dbReference type="SMART" id="SM00965"/>
    </source>
</evidence>
<protein>
    <submittedName>
        <fullName evidence="9">Type IV pilus secretin PilQ</fullName>
    </submittedName>
</protein>
<keyword evidence="10" id="KW-1185">Reference proteome</keyword>
<dbReference type="InterPro" id="IPR038591">
    <property type="entry name" value="NolW-like_sf"/>
</dbReference>
<evidence type="ECO:0000256" key="6">
    <source>
        <dbReference type="ARBA" id="ARBA00023237"/>
    </source>
</evidence>
<dbReference type="Pfam" id="PF00263">
    <property type="entry name" value="Secretin"/>
    <property type="match status" value="1"/>
</dbReference>
<dbReference type="PANTHER" id="PTHR30604:SF1">
    <property type="entry name" value="DNA UTILIZATION PROTEIN HOFQ"/>
    <property type="match status" value="1"/>
</dbReference>
<evidence type="ECO:0000313" key="10">
    <source>
        <dbReference type="Proteomes" id="UP000237673"/>
    </source>
</evidence>
<dbReference type="Proteomes" id="UP000237673">
    <property type="component" value="Chromosome"/>
</dbReference>
<dbReference type="InterPro" id="IPR004845">
    <property type="entry name" value="T2SS_GspD_CS"/>
</dbReference>
<keyword evidence="4" id="KW-0732">Signal</keyword>
<comment type="similarity">
    <text evidence="2">Belongs to the bacterial secretin family. PilQ subfamily.</text>
</comment>
<evidence type="ECO:0000256" key="3">
    <source>
        <dbReference type="ARBA" id="ARBA00022448"/>
    </source>
</evidence>
<keyword evidence="5" id="KW-0472">Membrane</keyword>
<dbReference type="RefSeq" id="WP_071883730.1">
    <property type="nucleotide sequence ID" value="NZ_CAXONQ010000021.1"/>
</dbReference>
<evidence type="ECO:0000256" key="4">
    <source>
        <dbReference type="ARBA" id="ARBA00022729"/>
    </source>
</evidence>
<dbReference type="PRINTS" id="PR01032">
    <property type="entry name" value="PHAGEIV"/>
</dbReference>
<comment type="subcellular location">
    <subcellularLocation>
        <location evidence="1 7">Cell outer membrane</location>
    </subcellularLocation>
</comment>
<keyword evidence="3 7" id="KW-0813">Transport</keyword>
<evidence type="ECO:0000256" key="1">
    <source>
        <dbReference type="ARBA" id="ARBA00004442"/>
    </source>
</evidence>
<dbReference type="GeneID" id="84631691"/>